<dbReference type="Proteomes" id="UP000233332">
    <property type="component" value="Unassembled WGS sequence"/>
</dbReference>
<name>A0A2N3LAT8_9PROT</name>
<keyword evidence="2" id="KW-1185">Reference proteome</keyword>
<proteinExistence type="predicted"/>
<dbReference type="EMBL" id="NXGX01000001">
    <property type="protein sequence ID" value="PKR59888.1"/>
    <property type="molecule type" value="Genomic_DNA"/>
</dbReference>
<protein>
    <submittedName>
        <fullName evidence="1">Uncharacterized protein</fullName>
    </submittedName>
</protein>
<accession>A0A2N3LAT8</accession>
<dbReference type="AlphaFoldDB" id="A0A2N3LAT8"/>
<organism evidence="1 2">
    <name type="scientific">Thalassospira lohafexi</name>
    <dbReference type="NCBI Taxonomy" id="744227"/>
    <lineage>
        <taxon>Bacteria</taxon>
        <taxon>Pseudomonadati</taxon>
        <taxon>Pseudomonadota</taxon>
        <taxon>Alphaproteobacteria</taxon>
        <taxon>Rhodospirillales</taxon>
        <taxon>Thalassospiraceae</taxon>
        <taxon>Thalassospira</taxon>
    </lineage>
</organism>
<comment type="caution">
    <text evidence="1">The sequence shown here is derived from an EMBL/GenBank/DDBJ whole genome shotgun (WGS) entry which is preliminary data.</text>
</comment>
<evidence type="ECO:0000313" key="1">
    <source>
        <dbReference type="EMBL" id="PKR59888.1"/>
    </source>
</evidence>
<sequence>MTDLFVFVVKTMGLLRSAMADCGEPRMVMFSPRCTIGSALRVVNLRKEVNVNDNFFTEFFSPLTVLIRD</sequence>
<reference evidence="1 2" key="1">
    <citation type="submission" date="2017-09" db="EMBL/GenBank/DDBJ databases">
        <title>Biodiversity and function of Thalassospira species in the particle-attached aromatic-hydrocarbon-degrading consortia from the surface seawater of the China South Sea.</title>
        <authorList>
            <person name="Dong C."/>
            <person name="Lai Q."/>
            <person name="Shao Z."/>
        </authorList>
    </citation>
    <scope>NUCLEOTIDE SEQUENCE [LARGE SCALE GENOMIC DNA]</scope>
    <source>
        <strain evidence="1 2">139Z-12</strain>
    </source>
</reference>
<gene>
    <name evidence="1" type="ORF">COO92_00475</name>
</gene>
<evidence type="ECO:0000313" key="2">
    <source>
        <dbReference type="Proteomes" id="UP000233332"/>
    </source>
</evidence>